<accession>U3KIW1</accession>
<dbReference type="Ensembl" id="ENSFALT00000015030.2">
    <property type="protein sequence ID" value="ENSFALP00000014965.1"/>
    <property type="gene ID" value="ENSFALG00000014350.2"/>
</dbReference>
<evidence type="ECO:0000256" key="7">
    <source>
        <dbReference type="ARBA" id="ARBA00022889"/>
    </source>
</evidence>
<feature type="domain" description="LRRNT" evidence="14">
    <location>
        <begin position="73"/>
        <end position="105"/>
    </location>
</feature>
<evidence type="ECO:0000313" key="15">
    <source>
        <dbReference type="Ensembl" id="ENSFALP00000014965.1"/>
    </source>
</evidence>
<dbReference type="InterPro" id="IPR003591">
    <property type="entry name" value="Leu-rich_rpt_typical-subtyp"/>
</dbReference>
<keyword evidence="3" id="KW-0433">Leucine-rich repeat</keyword>
<dbReference type="SUPFAM" id="SSF52058">
    <property type="entry name" value="L domain-like"/>
    <property type="match status" value="1"/>
</dbReference>
<dbReference type="PANTHER" id="PTHR24368">
    <property type="entry name" value="AMPHOTERIN-INDUCED PROTEIN"/>
    <property type="match status" value="1"/>
</dbReference>
<keyword evidence="10" id="KW-0325">Glycoprotein</keyword>
<dbReference type="Pfam" id="PF00560">
    <property type="entry name" value="LRR_1"/>
    <property type="match status" value="1"/>
</dbReference>
<name>U3KIW1_FICAL</name>
<evidence type="ECO:0000256" key="5">
    <source>
        <dbReference type="ARBA" id="ARBA00022729"/>
    </source>
</evidence>
<dbReference type="OrthoDB" id="1394818at2759"/>
<keyword evidence="11" id="KW-0393">Immunoglobulin domain</keyword>
<keyword evidence="8 13" id="KW-1133">Transmembrane helix</keyword>
<dbReference type="HOGENOM" id="CLU_030478_0_0_1"/>
<dbReference type="GO" id="GO:0007420">
    <property type="term" value="P:brain development"/>
    <property type="evidence" value="ECO:0007669"/>
    <property type="project" value="TreeGrafter"/>
</dbReference>
<organism evidence="15 16">
    <name type="scientific">Ficedula albicollis</name>
    <name type="common">Collared flycatcher</name>
    <name type="synonym">Muscicapa albicollis</name>
    <dbReference type="NCBI Taxonomy" id="59894"/>
    <lineage>
        <taxon>Eukaryota</taxon>
        <taxon>Metazoa</taxon>
        <taxon>Chordata</taxon>
        <taxon>Craniata</taxon>
        <taxon>Vertebrata</taxon>
        <taxon>Euteleostomi</taxon>
        <taxon>Archelosauria</taxon>
        <taxon>Archosauria</taxon>
        <taxon>Dinosauria</taxon>
        <taxon>Saurischia</taxon>
        <taxon>Theropoda</taxon>
        <taxon>Coelurosauria</taxon>
        <taxon>Aves</taxon>
        <taxon>Neognathae</taxon>
        <taxon>Neoaves</taxon>
        <taxon>Telluraves</taxon>
        <taxon>Australaves</taxon>
        <taxon>Passeriformes</taxon>
        <taxon>Muscicapidae</taxon>
        <taxon>Ficedula</taxon>
    </lineage>
</organism>
<dbReference type="AlphaFoldDB" id="U3KIW1"/>
<dbReference type="InterPro" id="IPR013783">
    <property type="entry name" value="Ig-like_fold"/>
</dbReference>
<evidence type="ECO:0000256" key="11">
    <source>
        <dbReference type="ARBA" id="ARBA00023319"/>
    </source>
</evidence>
<evidence type="ECO:0000256" key="6">
    <source>
        <dbReference type="ARBA" id="ARBA00022737"/>
    </source>
</evidence>
<reference evidence="15" key="3">
    <citation type="submission" date="2025-09" db="UniProtKB">
        <authorList>
            <consortium name="Ensembl"/>
        </authorList>
    </citation>
    <scope>IDENTIFICATION</scope>
</reference>
<dbReference type="RefSeq" id="XP_005052957.1">
    <property type="nucleotide sequence ID" value="XM_005052900.2"/>
</dbReference>
<reference evidence="15" key="2">
    <citation type="submission" date="2025-08" db="UniProtKB">
        <authorList>
            <consortium name="Ensembl"/>
        </authorList>
    </citation>
    <scope>IDENTIFICATION</scope>
</reference>
<comment type="subcellular location">
    <subcellularLocation>
        <location evidence="1">Membrane</location>
        <topology evidence="1">Single-pass type I membrane protein</topology>
    </subcellularLocation>
</comment>
<dbReference type="InterPro" id="IPR000372">
    <property type="entry name" value="LRRNT"/>
</dbReference>
<dbReference type="SMART" id="SM00369">
    <property type="entry name" value="LRR_TYP"/>
    <property type="match status" value="6"/>
</dbReference>
<dbReference type="GeneTree" id="ENSGT00950000183146"/>
<evidence type="ECO:0000256" key="13">
    <source>
        <dbReference type="SAM" id="Phobius"/>
    </source>
</evidence>
<dbReference type="Gene3D" id="2.60.40.10">
    <property type="entry name" value="Immunoglobulins"/>
    <property type="match status" value="1"/>
</dbReference>
<dbReference type="InterPro" id="IPR036179">
    <property type="entry name" value="Ig-like_dom_sf"/>
</dbReference>
<dbReference type="InterPro" id="IPR031283">
    <property type="entry name" value="AMIGO"/>
</dbReference>
<evidence type="ECO:0000256" key="12">
    <source>
        <dbReference type="SAM" id="MobiDB-lite"/>
    </source>
</evidence>
<dbReference type="PANTHER" id="PTHR24368:SF62">
    <property type="entry name" value="AMPHOTERIN-INDUCED PROTEIN 3"/>
    <property type="match status" value="1"/>
</dbReference>
<dbReference type="OMA" id="TPCRCPP"/>
<comment type="similarity">
    <text evidence="2">Belongs to the immunoglobulin superfamily. AMIGO family.</text>
</comment>
<dbReference type="GO" id="GO:0016020">
    <property type="term" value="C:membrane"/>
    <property type="evidence" value="ECO:0007669"/>
    <property type="project" value="UniProtKB-SubCell"/>
</dbReference>
<evidence type="ECO:0000259" key="14">
    <source>
        <dbReference type="SMART" id="SM00013"/>
    </source>
</evidence>
<proteinExistence type="inferred from homology"/>
<evidence type="ECO:0000313" key="16">
    <source>
        <dbReference type="Proteomes" id="UP000016665"/>
    </source>
</evidence>
<dbReference type="SMART" id="SM00013">
    <property type="entry name" value="LRRNT"/>
    <property type="match status" value="1"/>
</dbReference>
<dbReference type="Gene3D" id="3.80.10.10">
    <property type="entry name" value="Ribonuclease Inhibitor"/>
    <property type="match status" value="1"/>
</dbReference>
<keyword evidence="7" id="KW-0130">Cell adhesion</keyword>
<evidence type="ECO:0000256" key="9">
    <source>
        <dbReference type="ARBA" id="ARBA00023136"/>
    </source>
</evidence>
<dbReference type="CTD" id="386724"/>
<feature type="region of interest" description="Disordered" evidence="12">
    <location>
        <begin position="516"/>
        <end position="549"/>
    </location>
</feature>
<dbReference type="FunFam" id="3.80.10.10:FF:000082">
    <property type="entry name" value="Leucine-rich repeat-containing 24"/>
    <property type="match status" value="1"/>
</dbReference>
<dbReference type="SUPFAM" id="SSF48726">
    <property type="entry name" value="Immunoglobulin"/>
    <property type="match status" value="1"/>
</dbReference>
<evidence type="ECO:0000256" key="10">
    <source>
        <dbReference type="ARBA" id="ARBA00023180"/>
    </source>
</evidence>
<dbReference type="Pfam" id="PF13855">
    <property type="entry name" value="LRR_8"/>
    <property type="match status" value="1"/>
</dbReference>
<evidence type="ECO:0000256" key="4">
    <source>
        <dbReference type="ARBA" id="ARBA00022692"/>
    </source>
</evidence>
<reference evidence="15 16" key="1">
    <citation type="journal article" date="2012" name="Nature">
        <title>The genomic landscape of species divergence in Ficedula flycatchers.</title>
        <authorList>
            <person name="Ellegren H."/>
            <person name="Smeds L."/>
            <person name="Burri R."/>
            <person name="Olason P.I."/>
            <person name="Backstrom N."/>
            <person name="Kawakami T."/>
            <person name="Kunstner A."/>
            <person name="Makinen H."/>
            <person name="Nadachowska-Brzyska K."/>
            <person name="Qvarnstrom A."/>
            <person name="Uebbing S."/>
            <person name="Wolf J.B."/>
        </authorList>
    </citation>
    <scope>NUCLEOTIDE SEQUENCE [LARGE SCALE GENOMIC DNA]</scope>
</reference>
<dbReference type="Proteomes" id="UP000016665">
    <property type="component" value="Chromosome 12"/>
</dbReference>
<dbReference type="InterPro" id="IPR032675">
    <property type="entry name" value="LRR_dom_sf"/>
</dbReference>
<dbReference type="GeneID" id="101812843"/>
<keyword evidence="5" id="KW-0732">Signal</keyword>
<keyword evidence="16" id="KW-1185">Reference proteome</keyword>
<evidence type="ECO:0000256" key="3">
    <source>
        <dbReference type="ARBA" id="ARBA00022614"/>
    </source>
</evidence>
<sequence>MLGRAKPEWGKRRETAADFFSRLTELCRRAVESFLPATMSSPVPGDPLWPRVAKLLLLLLQLSAPRASPQPHRCPAACICTSDLLSCSRQTLQRVPQALPPTTTTLDLSHNALTQLHDRWLAALPHLETLHISHNQIRDLPPRAFHNASFLRHLDMSSNHLHAVERHYFEALVSLEELLLYNNRITRVDENAFAKLSSLRKVYLSWNNLTTFPFHAVQGLGIYNLRTLDLSSNNLSSIPVEVLAALPENIGNGLYLHNNPIRCSCPLYLMLQRWNQRGFSSVKDFSEEHTCKVSDNVPRSLIKFLKHSRMFENCSASAEDAHLSHLEVTVGQPILLTCNTSNTSNTSLPHAAATYMWITPQHEPIRHPGNSNRSLEVYGNGSLRIAAAKPWLSGVYVGLAMNSPYNFSRMCEFNVTILYPKAAGETFSTGLTTLLGCIVSLVLVIIYLYLTPCRCLGCCRKPAPLSPPQECSAQSSILSTTPPATDAPNRKASANKHVVFLEPIRETQNGKIRLALGEDFPDPKHPKVLQLKSDSESISSVFSDTPIVS</sequence>
<dbReference type="KEGG" id="fab:101812843"/>
<evidence type="ECO:0000256" key="2">
    <source>
        <dbReference type="ARBA" id="ARBA00005670"/>
    </source>
</evidence>
<keyword evidence="6" id="KW-0677">Repeat</keyword>
<gene>
    <name evidence="15" type="primary">AMIGO3</name>
</gene>
<evidence type="ECO:0000256" key="8">
    <source>
        <dbReference type="ARBA" id="ARBA00022989"/>
    </source>
</evidence>
<evidence type="ECO:0000256" key="1">
    <source>
        <dbReference type="ARBA" id="ARBA00004479"/>
    </source>
</evidence>
<dbReference type="PROSITE" id="PS51450">
    <property type="entry name" value="LRR"/>
    <property type="match status" value="3"/>
</dbReference>
<keyword evidence="4 13" id="KW-0812">Transmembrane</keyword>
<protein>
    <submittedName>
        <fullName evidence="15">Adhesion molecule with Ig like domain 3</fullName>
    </submittedName>
</protein>
<dbReference type="GO" id="GO:0007155">
    <property type="term" value="P:cell adhesion"/>
    <property type="evidence" value="ECO:0007669"/>
    <property type="project" value="UniProtKB-KW"/>
</dbReference>
<dbReference type="STRING" id="59894.ENSFALP00000014965"/>
<dbReference type="eggNOG" id="ENOG502QUWU">
    <property type="taxonomic scope" value="Eukaryota"/>
</dbReference>
<keyword evidence="9 13" id="KW-0472">Membrane</keyword>
<feature type="transmembrane region" description="Helical" evidence="13">
    <location>
        <begin position="431"/>
        <end position="450"/>
    </location>
</feature>
<dbReference type="InterPro" id="IPR001611">
    <property type="entry name" value="Leu-rich_rpt"/>
</dbReference>